<dbReference type="PROSITE" id="PS50055">
    <property type="entry name" value="TYR_PHOSPHATASE_PTP"/>
    <property type="match status" value="1"/>
</dbReference>
<dbReference type="SMART" id="SM00194">
    <property type="entry name" value="PTPc"/>
    <property type="match status" value="1"/>
</dbReference>
<reference evidence="4" key="1">
    <citation type="submission" date="2007-07" db="EMBL/GenBank/DDBJ databases">
        <title>PCAP assembly of the Caenorhabditis remanei genome.</title>
        <authorList>
            <consortium name="The Caenorhabditis remanei Sequencing Consortium"/>
            <person name="Wilson R.K."/>
        </authorList>
    </citation>
    <scope>NUCLEOTIDE SEQUENCE [LARGE SCALE GENOMIC DNA]</scope>
    <source>
        <strain evidence="4">PB4641</strain>
    </source>
</reference>
<proteinExistence type="predicted"/>
<dbReference type="Proteomes" id="UP000008281">
    <property type="component" value="Unassembled WGS sequence"/>
</dbReference>
<dbReference type="PANTHER" id="PTHR32525:SF4">
    <property type="entry name" value="WSN DOMAIN-CONTAINING PROTEIN"/>
    <property type="match status" value="1"/>
</dbReference>
<feature type="domain" description="Tyrosine specific protein phosphatases" evidence="3">
    <location>
        <begin position="1092"/>
        <end position="1166"/>
    </location>
</feature>
<dbReference type="PROSITE" id="PS00383">
    <property type="entry name" value="TYR_PHOSPHATASE_1"/>
    <property type="match status" value="1"/>
</dbReference>
<sequence>MKFLLFTLLFAVSAQILPRIEEDYDRFRGALYRTVSDEDEGGDAVDSSRFVRDPLIGDSPSPIPSRSEFRRRFFRNTGDPLLKPLLARLQMIARLTNGIYLHRGLTTGSIPPSDLIPELLHLGPVKTSQLTGVNSGGVQDAVTKILKNLPTQLEAGTEVTEAEEALAGIEKIVKALDGVEGPIENRNVSEFSGMIEKLSTTEIEIGAVADLNRLDSRTFFTKLEDTVTPPDHVDAGTYFKNMKIALDELKTTKSKLDAAGRLWTWTSFKSASDALAPSLKISTAATLYGSSTKTNHWSVYSSFMDKFLENIAPLKFTLSDLHLVQNSLLAHHSLLSYNFTHSHGLPNGAPDLARMLEDLNGDAWLKSVVKTDLLVAAFSSLKSFELESRKVYEQLGEQVLTELKPLVSVVEKLSGLEKDAILSGIKALETLKQPDSSAPSWPSNLETEVTAVDTSFGELQKKVDELLAAVSVPELVEMCDAVIAICDEAKDAADRTVQVTNFNNYEKKDELKTQVDTIYELVRQINVARGDVKAKAGVVNNMMDALTTYHSDLGDVGKYLDGLQAISGLKSVLRALPVVADMRKLNQGNQDSYSAGSEVVKKVVALKETFEKMEKSAGEMKGASTPETDALELLKDPGRHSKTIGSAVRGIVKMESAVEKKLEVDALVAGFDVVNKSLDSVVADVSKMYTSLDVFQKSVTVPNSTTLADLSGTFQKAKQVTGITGDLQKLGADVEKLKEVEKDNGKVQKLEKVQESLATLDSMDLEFSRYHKDFDGSKDSLVALDTFFADYLNKLNGLEKLGGDKESSSLLTFIAIALFTVLVAILVVHVVLFFCKRETFFKIYKCCRRKVPGAAVNVTADLFEKILNQLMATIKDEGNCAEGRGMTEEQRRNDEWYSDGWNSLYPQDDVYVVNEAAHAEQRLTEYRFDIPLLESTRVVLTGYGNRFINDLYHANIFKLPNNRELVLAQGPQKESEGKNSTIEKFWWMVKQKGAKAIGMLCQLTEGGWFRSMIEIQWQNYSDQSCEVQCDEYYPDKAGESKQFGDLKVKCLEKNITLEGRLEIRKLRGQFGNEKDFTTTHYSFNGYGRRTYPDFPDLFAKFMKKVLNEPGTPIIHCSNGTKRTGTFALSAYLIYDVAKTGLIDMRAALVALRDSRIGCIQDSNDYAFSSVVMFEYMADGIKIKNNKVQEDYTDMKNRWQVIHVELARKESNQLQAPN</sequence>
<dbReference type="OrthoDB" id="5842271at2759"/>
<gene>
    <name evidence="4" type="ORF">CRE_03455</name>
</gene>
<keyword evidence="5" id="KW-1185">Reference proteome</keyword>
<evidence type="ECO:0000259" key="3">
    <source>
        <dbReference type="PROSITE" id="PS50056"/>
    </source>
</evidence>
<dbReference type="Gene3D" id="3.90.190.10">
    <property type="entry name" value="Protein tyrosine phosphatase superfamily"/>
    <property type="match status" value="1"/>
</dbReference>
<dbReference type="InterPro" id="IPR016130">
    <property type="entry name" value="Tyr_Pase_AS"/>
</dbReference>
<dbReference type="CDD" id="cd00047">
    <property type="entry name" value="PTPc"/>
    <property type="match status" value="1"/>
</dbReference>
<dbReference type="Pfam" id="PF00102">
    <property type="entry name" value="Y_phosphatase"/>
    <property type="match status" value="1"/>
</dbReference>
<dbReference type="InterPro" id="IPR000387">
    <property type="entry name" value="Tyr_Pase_dom"/>
</dbReference>
<dbReference type="HOGENOM" id="CLU_003480_1_0_1"/>
<dbReference type="Pfam" id="PF02206">
    <property type="entry name" value="WSN"/>
    <property type="match status" value="1"/>
</dbReference>
<dbReference type="OMA" id="ANEFTNC"/>
<dbReference type="eggNOG" id="ENOG502S6W7">
    <property type="taxonomic scope" value="Eukaryota"/>
</dbReference>
<evidence type="ECO:0000259" key="2">
    <source>
        <dbReference type="PROSITE" id="PS50055"/>
    </source>
</evidence>
<dbReference type="InterPro" id="IPR000242">
    <property type="entry name" value="PTP_cat"/>
</dbReference>
<dbReference type="GO" id="GO:0004725">
    <property type="term" value="F:protein tyrosine phosphatase activity"/>
    <property type="evidence" value="ECO:0007669"/>
    <property type="project" value="InterPro"/>
</dbReference>
<keyword evidence="1" id="KW-1133">Transmembrane helix</keyword>
<dbReference type="InParanoid" id="E3NE52"/>
<name>E3NE52_CAERE</name>
<feature type="domain" description="Tyrosine-protein phosphatase" evidence="2">
    <location>
        <begin position="930"/>
        <end position="1175"/>
    </location>
</feature>
<feature type="transmembrane region" description="Helical" evidence="1">
    <location>
        <begin position="810"/>
        <end position="835"/>
    </location>
</feature>
<dbReference type="PANTHER" id="PTHR32525">
    <property type="entry name" value="PROTEIN-TYROSINE-PHOSPHATASE"/>
    <property type="match status" value="1"/>
</dbReference>
<accession>E3NE52</accession>
<evidence type="ECO:0000313" key="4">
    <source>
        <dbReference type="EMBL" id="EFO94298.1"/>
    </source>
</evidence>
<dbReference type="InterPro" id="IPR003595">
    <property type="entry name" value="Tyr_Pase_cat"/>
</dbReference>
<dbReference type="AlphaFoldDB" id="E3NE52"/>
<evidence type="ECO:0000313" key="5">
    <source>
        <dbReference type="Proteomes" id="UP000008281"/>
    </source>
</evidence>
<dbReference type="InterPro" id="IPR029021">
    <property type="entry name" value="Prot-tyrosine_phosphatase-like"/>
</dbReference>
<protein>
    <recommendedName>
        <fullName evidence="6">Tyrosine-protein phosphatase domain-containing protein</fullName>
    </recommendedName>
</protein>
<dbReference type="SMART" id="SM00453">
    <property type="entry name" value="WSN"/>
    <property type="match status" value="1"/>
</dbReference>
<organism evidence="5">
    <name type="scientific">Caenorhabditis remanei</name>
    <name type="common">Caenorhabditis vulgaris</name>
    <dbReference type="NCBI Taxonomy" id="31234"/>
    <lineage>
        <taxon>Eukaryota</taxon>
        <taxon>Metazoa</taxon>
        <taxon>Ecdysozoa</taxon>
        <taxon>Nematoda</taxon>
        <taxon>Chromadorea</taxon>
        <taxon>Rhabditida</taxon>
        <taxon>Rhabditina</taxon>
        <taxon>Rhabditomorpha</taxon>
        <taxon>Rhabditoidea</taxon>
        <taxon>Rhabditidae</taxon>
        <taxon>Peloderinae</taxon>
        <taxon>Caenorhabditis</taxon>
    </lineage>
</organism>
<dbReference type="PROSITE" id="PS50056">
    <property type="entry name" value="TYR_PHOSPHATASE_2"/>
    <property type="match status" value="1"/>
</dbReference>
<dbReference type="SMART" id="SM00404">
    <property type="entry name" value="PTPc_motif"/>
    <property type="match status" value="1"/>
</dbReference>
<evidence type="ECO:0000256" key="1">
    <source>
        <dbReference type="SAM" id="Phobius"/>
    </source>
</evidence>
<keyword evidence="1" id="KW-0472">Membrane</keyword>
<dbReference type="SUPFAM" id="SSF52799">
    <property type="entry name" value="(Phosphotyrosine protein) phosphatases II"/>
    <property type="match status" value="1"/>
</dbReference>
<dbReference type="EMBL" id="DS268617">
    <property type="protein sequence ID" value="EFO94298.1"/>
    <property type="molecule type" value="Genomic_DNA"/>
</dbReference>
<dbReference type="STRING" id="31234.E3NE52"/>
<keyword evidence="1" id="KW-0812">Transmembrane</keyword>
<dbReference type="InterPro" id="IPR003125">
    <property type="entry name" value="WSN"/>
</dbReference>
<evidence type="ECO:0008006" key="6">
    <source>
        <dbReference type="Google" id="ProtNLM"/>
    </source>
</evidence>